<dbReference type="PIRSF" id="PIRSF005856">
    <property type="entry name" value="Rad51"/>
    <property type="match status" value="1"/>
</dbReference>
<gene>
    <name evidence="4" type="ORF">ZOSMA_169G00380</name>
</gene>
<keyword evidence="1" id="KW-0547">Nucleotide-binding</keyword>
<proteinExistence type="predicted"/>
<dbReference type="AlphaFoldDB" id="A0A0K9PTF3"/>
<evidence type="ECO:0000259" key="3">
    <source>
        <dbReference type="PROSITE" id="PS50162"/>
    </source>
</evidence>
<reference evidence="5" key="1">
    <citation type="journal article" date="2016" name="Nature">
        <title>The genome of the seagrass Zostera marina reveals angiosperm adaptation to the sea.</title>
        <authorList>
            <person name="Olsen J.L."/>
            <person name="Rouze P."/>
            <person name="Verhelst B."/>
            <person name="Lin Y.-C."/>
            <person name="Bayer T."/>
            <person name="Collen J."/>
            <person name="Dattolo E."/>
            <person name="De Paoli E."/>
            <person name="Dittami S."/>
            <person name="Maumus F."/>
            <person name="Michel G."/>
            <person name="Kersting A."/>
            <person name="Lauritano C."/>
            <person name="Lohaus R."/>
            <person name="Toepel M."/>
            <person name="Tonon T."/>
            <person name="Vanneste K."/>
            <person name="Amirebrahimi M."/>
            <person name="Brakel J."/>
            <person name="Bostroem C."/>
            <person name="Chovatia M."/>
            <person name="Grimwood J."/>
            <person name="Jenkins J.W."/>
            <person name="Jueterbock A."/>
            <person name="Mraz A."/>
            <person name="Stam W.T."/>
            <person name="Tice H."/>
            <person name="Bornberg-Bauer E."/>
            <person name="Green P.J."/>
            <person name="Pearson G.A."/>
            <person name="Procaccini G."/>
            <person name="Duarte C.M."/>
            <person name="Schmutz J."/>
            <person name="Reusch T.B.H."/>
            <person name="Van de Peer Y."/>
        </authorList>
    </citation>
    <scope>NUCLEOTIDE SEQUENCE [LARGE SCALE GENOMIC DNA]</scope>
    <source>
        <strain evidence="5">cv. Finnish</strain>
    </source>
</reference>
<evidence type="ECO:0000256" key="2">
    <source>
        <dbReference type="ARBA" id="ARBA00022840"/>
    </source>
</evidence>
<dbReference type="GO" id="GO:0045003">
    <property type="term" value="P:double-strand break repair via synthesis-dependent strand annealing"/>
    <property type="evidence" value="ECO:0000318"/>
    <property type="project" value="GO_Central"/>
</dbReference>
<dbReference type="PANTHER" id="PTHR46487:SF1">
    <property type="entry name" value="DNA REPAIR PROTEIN XRCC3"/>
    <property type="match status" value="1"/>
</dbReference>
<comment type="caution">
    <text evidence="4">The sequence shown here is derived from an EMBL/GenBank/DDBJ whole genome shotgun (WGS) entry which is preliminary data.</text>
</comment>
<dbReference type="OrthoDB" id="1861185at2759"/>
<keyword evidence="5" id="KW-1185">Reference proteome</keyword>
<keyword evidence="2" id="KW-0067">ATP-binding</keyword>
<dbReference type="SUPFAM" id="SSF52540">
    <property type="entry name" value="P-loop containing nucleoside triphosphate hydrolases"/>
    <property type="match status" value="1"/>
</dbReference>
<dbReference type="InterPro" id="IPR013632">
    <property type="entry name" value="Rad51_C"/>
</dbReference>
<sequence>MAAIKPQNPLNLRAVKCTTGCSKLDALLAGGVPCGLVTELVGESTAGKTQLCLQLVLTALLPKSLGGISSSSLYIHSEFPFPLRRLDALSRSFSQTTSCLPDPPLDHILVRGVHSATDLLAVLDRVHFLMSGPSQSSGQLPIGLIVIDSIAALFRADFDCNAVDMRRRSGMFFAIAVRLKHLASRFGVAIVVTNQVMDILNEEKVRVGNYEYVWSSGRKVGAALGLGWGSCVNVRLFLSKTASSVMTDDNRRKMMVVFGPHLPKGSCEFVIRRHGVFGIS</sequence>
<dbReference type="InterPro" id="IPR016467">
    <property type="entry name" value="DNA_recomb/repair_RecA-like"/>
</dbReference>
<dbReference type="Proteomes" id="UP000036987">
    <property type="component" value="Unassembled WGS sequence"/>
</dbReference>
<dbReference type="InterPro" id="IPR020588">
    <property type="entry name" value="RecA_ATP-bd"/>
</dbReference>
<evidence type="ECO:0000313" key="5">
    <source>
        <dbReference type="Proteomes" id="UP000036987"/>
    </source>
</evidence>
<dbReference type="GO" id="GO:0071140">
    <property type="term" value="P:resolution of mitotic recombination intermediates"/>
    <property type="evidence" value="ECO:0000318"/>
    <property type="project" value="GO_Central"/>
</dbReference>
<protein>
    <submittedName>
        <fullName evidence="4">DNA repair and recombination protein radA</fullName>
    </submittedName>
</protein>
<dbReference type="GO" id="GO:0000722">
    <property type="term" value="P:telomere maintenance via recombination"/>
    <property type="evidence" value="ECO:0000318"/>
    <property type="project" value="GO_Central"/>
</dbReference>
<dbReference type="GO" id="GO:0140664">
    <property type="term" value="F:ATP-dependent DNA damage sensor activity"/>
    <property type="evidence" value="ECO:0007669"/>
    <property type="project" value="InterPro"/>
</dbReference>
<name>A0A0K9PTF3_ZOSMR</name>
<dbReference type="PROSITE" id="PS50162">
    <property type="entry name" value="RECA_2"/>
    <property type="match status" value="1"/>
</dbReference>
<dbReference type="GO" id="GO:0090656">
    <property type="term" value="P:t-circle formation"/>
    <property type="evidence" value="ECO:0000318"/>
    <property type="project" value="GO_Central"/>
</dbReference>
<accession>A0A0K9PTF3</accession>
<feature type="domain" description="RecA family profile 1" evidence="3">
    <location>
        <begin position="13"/>
        <end position="196"/>
    </location>
</feature>
<dbReference type="GO" id="GO:0003677">
    <property type="term" value="F:DNA binding"/>
    <property type="evidence" value="ECO:0007669"/>
    <property type="project" value="InterPro"/>
</dbReference>
<dbReference type="EMBL" id="LFYR01000642">
    <property type="protein sequence ID" value="KMZ72246.1"/>
    <property type="molecule type" value="Genomic_DNA"/>
</dbReference>
<organism evidence="4 5">
    <name type="scientific">Zostera marina</name>
    <name type="common">Eelgrass</name>
    <dbReference type="NCBI Taxonomy" id="29655"/>
    <lineage>
        <taxon>Eukaryota</taxon>
        <taxon>Viridiplantae</taxon>
        <taxon>Streptophyta</taxon>
        <taxon>Embryophyta</taxon>
        <taxon>Tracheophyta</taxon>
        <taxon>Spermatophyta</taxon>
        <taxon>Magnoliopsida</taxon>
        <taxon>Liliopsida</taxon>
        <taxon>Zosteraceae</taxon>
        <taxon>Zostera</taxon>
    </lineage>
</organism>
<dbReference type="Gene3D" id="3.40.50.300">
    <property type="entry name" value="P-loop containing nucleotide triphosphate hydrolases"/>
    <property type="match status" value="1"/>
</dbReference>
<dbReference type="GO" id="GO:0005524">
    <property type="term" value="F:ATP binding"/>
    <property type="evidence" value="ECO:0007669"/>
    <property type="project" value="UniProtKB-KW"/>
</dbReference>
<dbReference type="GO" id="GO:0005657">
    <property type="term" value="C:replication fork"/>
    <property type="evidence" value="ECO:0000318"/>
    <property type="project" value="GO_Central"/>
</dbReference>
<dbReference type="STRING" id="29655.A0A0K9PTF3"/>
<evidence type="ECO:0000313" key="4">
    <source>
        <dbReference type="EMBL" id="KMZ72246.1"/>
    </source>
</evidence>
<dbReference type="OMA" id="WANQVTV"/>
<dbReference type="GO" id="GO:0033065">
    <property type="term" value="C:Rad51C-XRCC3 complex"/>
    <property type="evidence" value="ECO:0000318"/>
    <property type="project" value="GO_Central"/>
</dbReference>
<dbReference type="InterPro" id="IPR027417">
    <property type="entry name" value="P-loop_NTPase"/>
</dbReference>
<dbReference type="PANTHER" id="PTHR46487">
    <property type="entry name" value="DNA REPAIR PROTEIN XRCC3"/>
    <property type="match status" value="1"/>
</dbReference>
<evidence type="ECO:0000256" key="1">
    <source>
        <dbReference type="ARBA" id="ARBA00022741"/>
    </source>
</evidence>
<dbReference type="Pfam" id="PF08423">
    <property type="entry name" value="Rad51"/>
    <property type="match status" value="1"/>
</dbReference>